<reference evidence="3" key="1">
    <citation type="submission" date="2023-02" db="EMBL/GenBank/DDBJ databases">
        <title>Kitasatospora phosalacinea NBRC 14627.</title>
        <authorList>
            <person name="Ichikawa N."/>
            <person name="Sato H."/>
            <person name="Tonouchi N."/>
        </authorList>
    </citation>
    <scope>NUCLEOTIDE SEQUENCE</scope>
    <source>
        <strain evidence="3">NBRC 14627</strain>
    </source>
</reference>
<feature type="region of interest" description="Disordered" evidence="1">
    <location>
        <begin position="198"/>
        <end position="234"/>
    </location>
</feature>
<evidence type="ECO:0000256" key="2">
    <source>
        <dbReference type="SAM" id="Phobius"/>
    </source>
</evidence>
<evidence type="ECO:0000256" key="1">
    <source>
        <dbReference type="SAM" id="MobiDB-lite"/>
    </source>
</evidence>
<evidence type="ECO:0000313" key="4">
    <source>
        <dbReference type="Proteomes" id="UP001165041"/>
    </source>
</evidence>
<dbReference type="Proteomes" id="UP001165041">
    <property type="component" value="Unassembled WGS sequence"/>
</dbReference>
<proteinExistence type="predicted"/>
<keyword evidence="2" id="KW-0472">Membrane</keyword>
<sequence>MTSADRTPSSSNFERALGEELVAMATERAAAPAPAPRRSAVRRRPLSAALAVGAAAVTTAVVLPAALGGGHGGSAAYAVTEESDGTFLLELRDPAGLPDMVAELRGHGVRAAGLKHVQGTADDDCPVVPDRPSPAPDAIRSEPGDHPAERIDPSRIPAGATVLLRFWAYDGGQWIFNATVVDAVPACLPALRGTEVHQQTPVPVPPDAPPSGAPAGGATPVPAEPVPSGTGAGA</sequence>
<feature type="region of interest" description="Disordered" evidence="1">
    <location>
        <begin position="120"/>
        <end position="153"/>
    </location>
</feature>
<organism evidence="3 4">
    <name type="scientific">Kitasatospora phosalacinea</name>
    <dbReference type="NCBI Taxonomy" id="2065"/>
    <lineage>
        <taxon>Bacteria</taxon>
        <taxon>Bacillati</taxon>
        <taxon>Actinomycetota</taxon>
        <taxon>Actinomycetes</taxon>
        <taxon>Kitasatosporales</taxon>
        <taxon>Streptomycetaceae</taxon>
        <taxon>Kitasatospora</taxon>
    </lineage>
</organism>
<name>A0A9W6V3I4_9ACTN</name>
<dbReference type="RefSeq" id="WP_285737958.1">
    <property type="nucleotide sequence ID" value="NZ_BSSA01000016.1"/>
</dbReference>
<dbReference type="AlphaFoldDB" id="A0A9W6V3I4"/>
<gene>
    <name evidence="3" type="ORF">Kpho02_45420</name>
</gene>
<comment type="caution">
    <text evidence="3">The sequence shown here is derived from an EMBL/GenBank/DDBJ whole genome shotgun (WGS) entry which is preliminary data.</text>
</comment>
<keyword evidence="2" id="KW-1133">Transmembrane helix</keyword>
<protein>
    <submittedName>
        <fullName evidence="3">Uncharacterized protein</fullName>
    </submittedName>
</protein>
<accession>A0A9W6V3I4</accession>
<dbReference type="EMBL" id="BSSA01000016">
    <property type="protein sequence ID" value="GLW72243.1"/>
    <property type="molecule type" value="Genomic_DNA"/>
</dbReference>
<feature type="compositionally biased region" description="Pro residues" evidence="1">
    <location>
        <begin position="202"/>
        <end position="212"/>
    </location>
</feature>
<keyword evidence="2" id="KW-0812">Transmembrane</keyword>
<evidence type="ECO:0000313" key="3">
    <source>
        <dbReference type="EMBL" id="GLW72243.1"/>
    </source>
</evidence>
<feature type="compositionally biased region" description="Basic and acidic residues" evidence="1">
    <location>
        <begin position="139"/>
        <end position="153"/>
    </location>
</feature>
<feature type="transmembrane region" description="Helical" evidence="2">
    <location>
        <begin position="46"/>
        <end position="67"/>
    </location>
</feature>